<dbReference type="RefSeq" id="XP_044568822.1">
    <property type="nucleotide sequence ID" value="XM_044711834.1"/>
</dbReference>
<keyword evidence="1" id="KW-0812">Transmembrane</keyword>
<name>A0A6A5CFN3_NAEFO</name>
<evidence type="ECO:0000313" key="4">
    <source>
        <dbReference type="Proteomes" id="UP000444721"/>
    </source>
</evidence>
<dbReference type="VEuPathDB" id="AmoebaDB:NfTy_004160"/>
<dbReference type="Proteomes" id="UP000444721">
    <property type="component" value="Unassembled WGS sequence"/>
</dbReference>
<dbReference type="AlphaFoldDB" id="A0A6A5CFN3"/>
<evidence type="ECO:0000313" key="3">
    <source>
        <dbReference type="EMBL" id="KAF0984109.1"/>
    </source>
</evidence>
<evidence type="ECO:0000256" key="1">
    <source>
        <dbReference type="SAM" id="Phobius"/>
    </source>
</evidence>
<dbReference type="Pfam" id="PF13967">
    <property type="entry name" value="RSN1_TM"/>
    <property type="match status" value="1"/>
</dbReference>
<evidence type="ECO:0000259" key="2">
    <source>
        <dbReference type="Pfam" id="PF13967"/>
    </source>
</evidence>
<feature type="transmembrane region" description="Helical" evidence="1">
    <location>
        <begin position="58"/>
        <end position="79"/>
    </location>
</feature>
<sequence length="149" mass="17821">MKTFKMELFFTHRFIKYLKDLLQHVYDAFPSLFLFASDSDIVKQCGTDVYYYLWFQKYFMLFVTICGCISLVLLLPIYLTSKHYDYSFKDFTGTTIAFIDVHKSWWTLLFYILNGLISILGLLLMLRLRKLARHMIKGNSNFASLYFKY</sequence>
<keyword evidence="1" id="KW-0472">Membrane</keyword>
<gene>
    <name evidence="3" type="ORF">FDP41_008024</name>
</gene>
<protein>
    <recommendedName>
        <fullName evidence="2">CSC1/OSCA1-like N-terminal transmembrane domain-containing protein</fullName>
    </recommendedName>
</protein>
<keyword evidence="1" id="KW-1133">Transmembrane helix</keyword>
<accession>A0A6A5CFN3</accession>
<dbReference type="GeneID" id="68115242"/>
<organism evidence="3 4">
    <name type="scientific">Naegleria fowleri</name>
    <name type="common">Brain eating amoeba</name>
    <dbReference type="NCBI Taxonomy" id="5763"/>
    <lineage>
        <taxon>Eukaryota</taxon>
        <taxon>Discoba</taxon>
        <taxon>Heterolobosea</taxon>
        <taxon>Tetramitia</taxon>
        <taxon>Eutetramitia</taxon>
        <taxon>Vahlkampfiidae</taxon>
        <taxon>Naegleria</taxon>
    </lineage>
</organism>
<reference evidence="3 4" key="1">
    <citation type="journal article" date="2019" name="Sci. Rep.">
        <title>Nanopore sequencing improves the draft genome of the human pathogenic amoeba Naegleria fowleri.</title>
        <authorList>
            <person name="Liechti N."/>
            <person name="Schurch N."/>
            <person name="Bruggmann R."/>
            <person name="Wittwer M."/>
        </authorList>
    </citation>
    <scope>NUCLEOTIDE SEQUENCE [LARGE SCALE GENOMIC DNA]</scope>
    <source>
        <strain evidence="3 4">ATCC 30894</strain>
    </source>
</reference>
<feature type="transmembrane region" description="Helical" evidence="1">
    <location>
        <begin position="108"/>
        <end position="128"/>
    </location>
</feature>
<feature type="domain" description="CSC1/OSCA1-like N-terminal transmembrane" evidence="2">
    <location>
        <begin position="34"/>
        <end position="111"/>
    </location>
</feature>
<keyword evidence="4" id="KW-1185">Reference proteome</keyword>
<dbReference type="VEuPathDB" id="AmoebaDB:NF0091370"/>
<dbReference type="EMBL" id="VFQX01000004">
    <property type="protein sequence ID" value="KAF0984109.1"/>
    <property type="molecule type" value="Genomic_DNA"/>
</dbReference>
<dbReference type="OrthoDB" id="6437480at2759"/>
<comment type="caution">
    <text evidence="3">The sequence shown here is derived from an EMBL/GenBank/DDBJ whole genome shotgun (WGS) entry which is preliminary data.</text>
</comment>
<dbReference type="VEuPathDB" id="AmoebaDB:FDP41_008024"/>
<dbReference type="InterPro" id="IPR032880">
    <property type="entry name" value="CSC1/OSCA1-like_N"/>
</dbReference>
<proteinExistence type="predicted"/>